<dbReference type="PANTHER" id="PTHR23169">
    <property type="entry name" value="ENVOPLAKIN"/>
    <property type="match status" value="1"/>
</dbReference>
<dbReference type="FunFam" id="1.20.58.60:FF:000022">
    <property type="entry name" value="Microtubule-actin cross-linking factor 1"/>
    <property type="match status" value="1"/>
</dbReference>
<evidence type="ECO:0000256" key="28">
    <source>
        <dbReference type="ARBA" id="ARBA00054620"/>
    </source>
</evidence>
<dbReference type="GO" id="GO:0042803">
    <property type="term" value="F:protein homodimerization activity"/>
    <property type="evidence" value="ECO:0007669"/>
    <property type="project" value="UniProtKB-ARBA"/>
</dbReference>
<keyword evidence="26" id="KW-0966">Cell projection</keyword>
<keyword evidence="24" id="KW-0206">Cytoskeleton</keyword>
<sequence>MIAAAFLVLLRPYSIQCALFLLLLLLGTIATIVFFCCWHRKLQKGRHPIKSVFSGRSRSRDAVMRTHHFRSEGFRPSPRHIRRRVVPRLEETQPLVEVHQLSEQETSVKKRKIKKSSRVQPEFYHSVQVTPTRKPSSGNASYRCSMSSSADFSDDDDFSQKSGSLSPAPGDTLPWNLPKHERSKRKIQGGAVLDPAERAVLRIADERDKVQKKTFTKWINQHLMKVRKHVNDLYEDLRDGHNLISLLEVLSGDTLPRERDFLKTLRLVSSAEACPFEQHEDEEDEDKGPREKGRMRFHRLQNVQIALDYLKRRQVKLVNIRNDDITDGNPKLTLGLIWTIILHFQISDIHVTGESEDMSAKERLLLWTQQTTEGYAGIRCENFTTCWRDGRLFNAIIHKYRPDLIDMNTVAVQSNLANLEHAFFVAEKLGVARLLDPEDVDVSSPDEKSVITYVSSLYDAFPKVPEGGEGISAHDVEVKWVEYQNMVNYLIQWIRHHATIMADRVFPNNPVELKALYNQYLQFKETEIPPKEIDKSKIKHLYKLLEVWIEFGRIKLPQGYHPNDIEKEWGKLIIAMLEREKILRPEVERLEMLQQIANRVQRDSLSCEDKLTLARNALQSDGKRLESGLQFQNEAEIAGYLLECENLLRQQVMDAQILIDGKYYQADQLVQRVAKLRDDLMALRTQCSSIYSKGRTLTTEQTKMMISGITQSLNSGFAPNLGPGLTSGLSQGLSPSLTSSSLTSGLSSGLSSRLTPAITPAYTPGFPPRLIQSYITGVDTGGLQTLKLMQIRKPLMKSAFIDQNLTEEEVNMKFVQDLLRWVDEMQVQLDRVEWGSDLPSVESHVENHKNVHKAIEEFESSLKEAKISEIQMTAPLKLSYADKLHKLESQYAKLLNTSRNQERHLDTLHNFVSRATRELIWLNEKEEEEVAYDWSERNTNIARKKEYHAELMRELDQKEEVIKSVQEIAEQLLFENHPARLTIEAYRAAMQTQWSWILQLCQCVEQHLKENTAYFEFFHDAKEATDYLKNLRDAVHRKYSCDRSSSIHKLEDLIQESMEEKEQLLHYKSTVAGLVGRAKAIVQLKPRNPDNLLKTSIPIKAICDYRQIEITIYKDDECVLASNSHRAKWKVISPSGNEAMVPSVCHFDFFFFAYHEQFFEMSLWHESHINIKIRASNVASIKTLLPGEHQQVLSNLQSRFDDFLEDSQESKIFSMADIAQLEREVNVCKQYYQELLKSAEREEHEESIYNLYISEVRNIRLRLENCEDRLIRQIRTPLERDDLHESVFRISEQEKLKKELDRLKEDLETITDKCDDFFNQAAGSPSVPTLRSELNLVIQNMNQVYSMSSIYIEKLKTVNLVLKNTQGAESLVKLYETKLCEEDPLTAEKSNIENLMGILKQWRSEVDEKREVFHALEDELQKAKAISEQMFKTHKERDLDLDWHKEKADQLTERWQNVHSQIENRLRDLDGINKSLKYYRDTYNALDNWIKQVEETQQKFQENPPQNSKALAKQLNQQKVLVSEIEMKQNKLDECQKYSEQYSAAVKDYELQTMTYRAMVDSQQKSPVKRRRMQSSSDFIIQEFMDLRTRYTALVTLMTQYIKFAGDSLKRLEEEEKLGKEGRLLEGYGTSEGFRSEDISKMSSVLEEREAKEVDRIPAEYDNIKFQGLRHDVSARQLIEVKLLDMSTAEQLHSGKKAIAEVQKNLDAFLTKPTAIVDQVIAGIIDQSTGEMFSVLQSVYKGLIDYDTGIQLLESQLILSGIISPISGRSFDLEEAKVHELVDEQTIVKLQGLQNAKKAISKLQLTTLPVVAALEQDLISESLAIKILETQLSRGHLTIPATGEQLSLHKAFQKNLISAALYTKILERRDTCRDLIDPNTAEKVSLQELLERTVEHKQAGLRLLPVIPQERGRIALKCGRKISILRAAHEGLIERETMFRLMGAQLLSGGFIHPDTGHRMTVEEAMKEGVIDQDAACAILTHQVQTGGILCPESSKRLTVDEAVQCDLISSTSALLVLQAQRGFIGLIWPHSGEIFPVSTSLHQGMITNELACKILSGRQKIAALYIPETCEVISLDNAAQQGVINMNTSSVLNSITLPDEMPNVDDIPVSLKRVATWLSSYELHPTAQHDSGMEVDGSDTSEPVHHCPLQTQKLFMSYLMINSCMDANTGQRLLLHCGDLNDTVTLLMDGNSNNTDGTEGQICESHVNSRVPGSGQCSENVAFSCSTSCALEQETSVKNISSDKHRKEFHEDRQTEKSSGENLFHNVAGEESECTVNTLFGKQEDSSRKVLNTSQNCEKEQVCRSLLDCSEKIPTEDLTKQEEAGNVEAKGSLPNYSQENLNSRINEDDICILEREKVKWDECSPSDILDNILDVNDSSAIHTEGSTQESSDTSHCMVNNMGKCMPEILQTEEGITLIKGEAEDDFQDILHASMESGNKPLPELNQENLRDCNEGGKLHSETNTFSLQHNIDSMTSGSALQTFNNTNGKLPLENHSIMHGACVLKSCLHVNDKQAEEDLTNVCVNPPLEDDASKFTGCLLEDNANLKDASLLEARYYTNGHPSQDNSNSSMAVLENTFPNSDPPLEDKISWIKGILWEQQPETESATSLEDINIKDGEQPIEQTYCVPLHDYHANSVGIPLLEYTEDKSIGPLQKECTIIPAELPLEKPIDANTQAPTEVSAKCPDGSFTEIGTHSQPKSSLEVNTSMRNGEPSVDDSRSIFPGDRFVLEGNSSKPSEALHETKYSIPQSENGNDYKAGKDLCGMPQDKDGIEAGDVIQKDPNTGVSILANASMGDYSAFRNDTNPEPSNSAVVLKGASDKPVQKEPSFQLNLNTEEENILCFSESSDTDSFEIINIAALEAKIQGNILEKAEDIGDAEKPTEKKESEESKVLGSSQEMFHETKMQRNGYEEIRMEEECDSSETEHENEYLDNDNGKDEDDFENYDFVDFDYDTSDDTDYEDEGVMEMHYSQCRDKNTGVQCLRDNKKLSETRESRDIHAKNNLNLDSKNGLLCSENIYVDEQNIAYVAKNDSLYKSKDERLPETERACKPFMESQHALSNSETSQLGISNSEILENTEDSQAKLDIPLQCTLYTDHSSVKTPGEIPMPHLDCEKRQEAKDGKSVQAVTNMPLVEMDTLKQINNGAWIPKEDTIQEPSRSPEEIDSLIIKNEHEIIPLSDKKASLDQISNKATSVPHSDSFVMDGSVNYEEQFDLSSYLKQCAEDIKAKDILALREGDSFSLKDTRKDSEENGEELMVGGSVNDKGGKQPGDLRSPLLSSLASVLPMKAKGSEEAEGSIQPKVSHGEIESYKCNLDNREHDSLREVNKKNEVCSEEQLQARDLSFNALGTMDGSLHDIEQKAIVSQNTVRNVKEDNFLAHESTSLMNSISESMQQSQKAVTLPNISPLKEQEMHFSKVSGTLPESLTNILKDKIKDGRIYYKQEDEPLSYTGTRTLMQNLLKMVNYTPWGSEVSNKSDDTNVNDDTTATSAAPPLCPHVNKHSSSPHSWLDNSSPDLLLDILKQDHCSQRTDSAGWAVDEKAQTERDQLMKPLQFGHTSSEGGSSSGLKPEAAAQNFAPCKKTLAVSEEQQTDDICLVHSFESGITAFSVILRKDMELAEEFLKHHHEDIPREQFEDLKETYEHLNKDFLVVCEMSSKRAKQIVFAVDSEMAKLAVLHQEYLVKLQDFSEWITEKSEADLEKELGCRKMQLESTALDIQFFISEHAQDLSPNQSKQLLRLLNTTQKHFQEMQETIRTQMNIFETLLEEAQVLVDQKDLAEQHQEFTEKLQEICDLLTQTENQLIGHKEALVIEDSKAELQQYQARQEELQKDMQANTQALAEIVKNTEMFLKENGEKLLQEDKSALEKKLNEAKTKCLLLSQKAEESRKELDKAVTTAIKQETEKVAAREQLEESKSTIENLLDWLSNVDKDAEHGKKCQPAIKQNGTHFQEGNVESMVEEEDEVNGNLLEIQQENETEVDGQLKPSEDNLNMQYQKAKAQHEKIISQQQAVIIATQSAQALLEKRGHHLSPEEKEKIQRNMKELKVQYETALAESEQKLKLTRSLQEELEKFDADYHEFECWLQQAEQELDNLEAGASDSAGIIVKLKRQKSFSEDVISHKGDLRYITISGQRVLDAAKSCNQREGVKYDKEGIDTSSTYTEVQNKLDSATGRFKSLYSKCSILGNNLKDLVDKYQNYEETSSGLLSGLQETEEAVNKQLSEPVAVDPQNLQRQLEETKVLQGVVSSHQVAVEKLKKAAEVLFDSRGELLPDKDEIQSTLDTVVDKYSQLSKAVNNRNEKLQITLTRSLSVQDGLDEMLDWMNGVEKSLEEQGQLPLNSAAIQDVISKSMALEQDMIGRQSSLNAMKEKMNKFLETADPSTASSLQAKMNELSVRFCEANNKHKKKLEEMEGLKTKVELFECLSDKLQSFLDRKTQVLSDADIPGKDVAEMSLYVQETNTELMEQKRDLEVLQHLIEELSSHALPGDKSLVLEKVNALSKKFREMEETIREKEEGVSSCQQQMDTFKLHVESLKKWIDEMTERIPETQPLLNTDTLKKHLQSTQNLEDEWKSKAPDIQKMVSTGTALCNLISAVTSPAKSRGIKSVLNGDGGASGTQDFLTNKELTTVQHNMSTVSRNYDDLGAMLKERRSELETMLSNMQNIQAESNSMMEWLQKMDTAASKWETALLDGEAVKEQVDQHKLFETELKQNENKVQELKDRVTELLEKNPDSSEAPKWKQMLDKIDSKWKELSQVAADRQKKLEESSNYLTQFQTTESQLRQWLVEKELMVSVLGPLSIEPNMLNTQKQQVQILLKEFDTRKPQYEQLTTAGQGILERPGEHPPSHEAVKQQLAAVAQKWDGLTGQLSDRCDRIEQAIVKSTEYQSCLRSLLGKLSLLDTKLSKSLAVSTDPEAVKQQLGAAREVKEEIEQEMAHINAAQALCEELSALVAEDYLKAELTRQLDGVLKSFKDMEQKADNHIEQLQSTYASSHQFQQMSKDFQAWLDKKKEEQNQSRPISTKLESLWALIDDQKEFKATLSDQTGSYEKIIAEGENLLQKTQGAEKAELQSQLNLLKGNWDDMNKQVKERQDKLNDCLEKALRYKEQVEILQPWISKCQSNLSEIKIGIDPVELENSIMQLKTWQKDLDKHQGTLELLSNAAEAFLGACQTDKDVIEEEKALLNQQMDMVTEQLHTKRDGLEKMAQRLREFQESSKEVKEQLKNAREQLEVHESLKPQTYSSKHLTIMQGQQKALQTLKTQVDLTKKLAQELVVDASGSTGVSDLLLQAEALEGEYSSVSQQVEDTCSFMETKLQGIGHFQNTIREMFSQFAEFDDELDSMASVGRDLVTLQSQRKDIKTFLKKLEELIANNENANKTCKVMLASEAEASPDLAGIKRDLEALNKQCNKLLDRARAREEQIEGTIERVEEFYSKLKEFSKLLGEAEEHEESQGPVGMETETINQQLNVFKVFEKEEIEPLQVKQQDVNWLGQGLIQSAAKDTSIDNLEHDLEDVNTRWKTLNKKVAQRAAQLQEALLHCGRFQDAVESILSWLSDTEDLVANQKPPSAEFKVVKAQIQEQKLLQRLLDDRKPTVELIKREGEKIAESAEPADKEKILKQLSLLDSRWDALLDKAEMRNRQLEGISAVAQQFHETLEPLVEWLTTTEKRLSNSEPIGTQASKLQQQISQHKDLEEDITTHNKHLQQAIKIGKALKKLSSREDKEMVQEKLDSSEARYTEIHEKSSSRAELLQQAYCNAQIFGEDEVELMNWLNEVHEKLRKLAVQDYNTDLLGKQHTEMLVLQEEILFRKQNVDQAIQNGLELLKQTTGDEVVIIQDKLEGIKARYKDITKLSSDVSKTLEQALQLSGQLHSTHEELCTWLDKAEVELLSYDSQVPKGKELNQAQERQKELKSEAKDHKSLLDTLNEVSSALLELVPWRAREGIDKMVTEDNERYRSVSDSITQKVEEIDAAILKSQQFDQAADAELAWVDETEKKLMSLGDIRLEREQTTAQLQVQKAFTMEILKHKDMIEELVASGDEIMKTCTKEEKLAMKAKLESLLQKYDMLCHTNSKRNLQLERAQSLVSQFWETYEEIWPWLTETETVISQLPAPALEYETLKQQQEEHRQLRESIAEHKPHIDKMNKTGPQLLELSPREGFSIQEKYVAADALYSQIKENVKKRAQALDEAISQSTQFHDKIDSTIESLERIVERLRQPPSISAEVEKIKEQISENKNVSVDLEKLQPVYETLKKRGEEMIARSEGTHKDLSAKVVQDKLDQMVLIWEDIHTLAEEREAKLLDAMELAEKFWCDHMAIVATIKDTQDFIRELEGAGIDPSVVKQQQEAAEVEEIDGLQEELDAVVNLGSELIAACGEPDKPLVKKSIDELNSAWDALNKVWKERVDKLEEAMQAAVQYQDGLQAIFDWVDIAGSKLSSMSPVGTDLETVKQQTEELKQFKKEAYQQQIEMERLNHQAELLLKKVTEESDKHTVQDPLAELKLLWESLEDKIVSRQHKLEGALLALGQFQHALDELLTWLTHTEDLLNEQKPVGGDPKAIEIELAKHHVLQNDVLAHQSTVETVKKAGNDLIQSSAVEEASNLQSKLELLNQRWQNVLEKTEERKQQLNSALIQAQGFHGEVEDLQQWLTETERQLLASKPVGGLPETAKEQLNTHMELCAAFEAKEETYKCLLQKGLQMLARCPESVETNVEQDINNLKEKWESVETKLSERKIKLEEALSLAMEFHNSLQDFINWLTQAEQTLTVASRPSLILDTVLFQIDEHKVFANEVNAHRDQIIDLDKTGTHLKYFSQKQDVVLIKNLLISVQSRWEKVVQRLVERGRALDDARKRAKQFHEAWNKLTEWLDESEKTLDAELEIANDPDKIKMQLIQHKEFQKALGAKHSVYDTTNRSGRALKEKTSLADDNLKLDDMLNELRDKWDTVCGKSVERQNKLEEALLFSGQFTDALQALIDWLYKVEPQLAEDQPVHGDVDLVMNLIDNHKGFQKELGKRTSSVQALKRSARELIEGSRDDSSWVKVQMQELGTRWETVCALSVSKQTRLEQALHQAEEFHSVVHVLLEWLAEAEQALRFHGILPEDEEALRTLIDQHREFMKKLEEKKAELNKATGMGETILAMCHPDSITTIKHWITIIRARFEEVLAWAKQHQQRLAGALAALIANQELLEALLSWLQWAETTLTEKDKEVIPQEIDEVKALIAEHQTFMEEMTRKQPDVDKVTKTHKRKAAESGPIQSHIPVLDKGRGGRKRSPTPSMYPSGTQAQIETKNPRVNLLVSKWQQVWLLALERRRKLNDALDRLEELREFANFDFDIWRKKYMRWMNHKKSRVMDFFRRIDKDQDGKITRQEFIDGILSSKFPTSRLEMSAVADIFDRDGDGYIDYYEFVAALHPNKDAYKPLTDADKIEDEVTRQVAKCKCAKRFQVEQIGDNKYRFFLGNQFGDSQQLRLVRILRSTVMVRVGGGWMALDEFLVKNDPCRVHHHGSKMLRSESNSSITTQPTIAKGRTNMELREKFILADGASQSMAAFRPRGRRSRPSSRGASPNRSTSASNPPAQGTPTPAASTPHHLTRNYGKPWLINSKTTSPCKPPECSEYQVSSTEGTPIQGSKLRLPGYLSGKGFHCGEDSGLISTAATRVRTHFAENRRTPSRPGSRAGSKAGSRASSRRGSDASDFDISEIQSVCSDVSETVHTSIRPTPRPSTRSATGKPSKIPTPQRRSPASKLEKSSKR</sequence>
<organism evidence="41 42">
    <name type="scientific">Varanus komodoensis</name>
    <name type="common">Komodo dragon</name>
    <dbReference type="NCBI Taxonomy" id="61221"/>
    <lineage>
        <taxon>Eukaryota</taxon>
        <taxon>Metazoa</taxon>
        <taxon>Chordata</taxon>
        <taxon>Craniata</taxon>
        <taxon>Vertebrata</taxon>
        <taxon>Euteleostomi</taxon>
        <taxon>Lepidosauria</taxon>
        <taxon>Squamata</taxon>
        <taxon>Bifurcata</taxon>
        <taxon>Unidentata</taxon>
        <taxon>Episquamata</taxon>
        <taxon>Toxicofera</taxon>
        <taxon>Anguimorpha</taxon>
        <taxon>Paleoanguimorpha</taxon>
        <taxon>Varanoidea</taxon>
        <taxon>Varanidae</taxon>
        <taxon>Varanus</taxon>
    </lineage>
</organism>
<reference evidence="41" key="1">
    <citation type="submission" date="2025-08" db="UniProtKB">
        <authorList>
            <consortium name="Ensembl"/>
        </authorList>
    </citation>
    <scope>IDENTIFICATION</scope>
</reference>
<comment type="function">
    <text evidence="29">Plays a structural role in the assembly of hemidesmosomes of epithelial cells; anchors keratin-containing intermediate filaments to the inner plaque of hemidesmosomes. Required for the regulation of keratinocyte polarity and motility; mediates integrin ITGB4 regulation of RAC1 activity.</text>
</comment>
<dbReference type="InterPro" id="IPR001589">
    <property type="entry name" value="Actinin_actin-bd_CS"/>
</dbReference>
<evidence type="ECO:0000256" key="22">
    <source>
        <dbReference type="ARBA" id="ARBA00023179"/>
    </source>
</evidence>
<dbReference type="PROSITE" id="PS50021">
    <property type="entry name" value="CH"/>
    <property type="match status" value="2"/>
</dbReference>
<evidence type="ECO:0000256" key="19">
    <source>
        <dbReference type="ARBA" id="ARBA00022889"/>
    </source>
</evidence>
<dbReference type="SMART" id="SM00243">
    <property type="entry name" value="GAS2"/>
    <property type="match status" value="1"/>
</dbReference>
<dbReference type="GO" id="GO:0007155">
    <property type="term" value="P:cell adhesion"/>
    <property type="evidence" value="ECO:0007669"/>
    <property type="project" value="UniProtKB-KW"/>
</dbReference>
<feature type="region of interest" description="Disordered" evidence="37">
    <location>
        <begin position="2875"/>
        <end position="2897"/>
    </location>
</feature>
<feature type="compositionally biased region" description="Polar residues" evidence="37">
    <location>
        <begin position="7611"/>
        <end position="7622"/>
    </location>
</feature>
<dbReference type="GO" id="GO:0008017">
    <property type="term" value="F:microtubule binding"/>
    <property type="evidence" value="ECO:0007669"/>
    <property type="project" value="InterPro"/>
</dbReference>
<evidence type="ECO:0000256" key="23">
    <source>
        <dbReference type="ARBA" id="ARBA00023203"/>
    </source>
</evidence>
<keyword evidence="14" id="KW-0677">Repeat</keyword>
<keyword evidence="23" id="KW-0009">Actin-binding</keyword>
<dbReference type="GO" id="GO:0005635">
    <property type="term" value="C:nuclear envelope"/>
    <property type="evidence" value="ECO:0007669"/>
    <property type="project" value="UniProtKB-SubCell"/>
</dbReference>
<feature type="compositionally biased region" description="Polar residues" evidence="37">
    <location>
        <begin position="2692"/>
        <end position="2710"/>
    </location>
</feature>
<feature type="compositionally biased region" description="Low complexity" evidence="37">
    <location>
        <begin position="7665"/>
        <end position="7679"/>
    </location>
</feature>
<feature type="region of interest" description="Disordered" evidence="37">
    <location>
        <begin position="7538"/>
        <end position="7625"/>
    </location>
</feature>
<evidence type="ECO:0000256" key="18">
    <source>
        <dbReference type="ARBA" id="ARBA00022843"/>
    </source>
</evidence>
<feature type="domain" description="Calponin-homology (CH)" evidence="38">
    <location>
        <begin position="209"/>
        <end position="345"/>
    </location>
</feature>
<feature type="region of interest" description="Disordered" evidence="37">
    <location>
        <begin position="2241"/>
        <end position="2263"/>
    </location>
</feature>
<dbReference type="GO" id="GO:0003779">
    <property type="term" value="F:actin binding"/>
    <property type="evidence" value="ECO:0007669"/>
    <property type="project" value="UniProtKB-KW"/>
</dbReference>
<keyword evidence="27" id="KW-0449">Lipoprotein</keyword>
<evidence type="ECO:0000256" key="11">
    <source>
        <dbReference type="ARBA" id="ARBA00022553"/>
    </source>
</evidence>
<dbReference type="Pfam" id="PF17902">
    <property type="entry name" value="SH3_10"/>
    <property type="match status" value="1"/>
</dbReference>
<keyword evidence="19" id="KW-0130">Cell adhesion</keyword>
<dbReference type="CDD" id="cd21239">
    <property type="entry name" value="CH_DYST_rpt2"/>
    <property type="match status" value="1"/>
</dbReference>
<dbReference type="SUPFAM" id="SSF46966">
    <property type="entry name" value="Spectrin repeat"/>
    <property type="match status" value="28"/>
</dbReference>
<dbReference type="PANTHER" id="PTHR23169:SF24">
    <property type="entry name" value="DYSTONIN"/>
    <property type="match status" value="1"/>
</dbReference>
<keyword evidence="11" id="KW-0597">Phosphoprotein</keyword>
<dbReference type="FunFam" id="1.20.58.60:FF:000121">
    <property type="entry name" value="dystonin isoform X1"/>
    <property type="match status" value="1"/>
</dbReference>
<dbReference type="Pfam" id="PF00435">
    <property type="entry name" value="Spectrin"/>
    <property type="match status" value="20"/>
</dbReference>
<evidence type="ECO:0000256" key="3">
    <source>
        <dbReference type="ARBA" id="ARBA00004259"/>
    </source>
</evidence>
<dbReference type="GO" id="GO:0030056">
    <property type="term" value="C:hemidesmosome"/>
    <property type="evidence" value="ECO:0007669"/>
    <property type="project" value="UniProtKB-ARBA"/>
</dbReference>
<dbReference type="Ensembl" id="ENSVKKT00000029741.1">
    <property type="protein sequence ID" value="ENSVKKP00000029051.1"/>
    <property type="gene ID" value="ENSVKKG00000002620.1"/>
</dbReference>
<dbReference type="SUPFAM" id="SSF143575">
    <property type="entry name" value="GAS2 domain-like"/>
    <property type="match status" value="1"/>
</dbReference>
<feature type="coiled-coil region" evidence="36">
    <location>
        <begin position="6590"/>
        <end position="6628"/>
    </location>
</feature>
<evidence type="ECO:0000256" key="6">
    <source>
        <dbReference type="ARBA" id="ARBA00004529"/>
    </source>
</evidence>
<dbReference type="Pfam" id="PF02187">
    <property type="entry name" value="GAS2"/>
    <property type="match status" value="1"/>
</dbReference>
<dbReference type="FunFam" id="1.20.58.60:FF:000027">
    <property type="entry name" value="Microtubule-actin cross-linking factor 1"/>
    <property type="match status" value="1"/>
</dbReference>
<dbReference type="Pfam" id="PF21020">
    <property type="entry name" value="Spectrin_4"/>
    <property type="match status" value="1"/>
</dbReference>
<keyword evidence="18" id="KW-0832">Ubl conjugation</keyword>
<dbReference type="FunFam" id="3.30.920.20:FF:000002">
    <property type="entry name" value="dystonin isoform X1"/>
    <property type="match status" value="1"/>
</dbReference>
<dbReference type="InterPro" id="IPR049538">
    <property type="entry name" value="PCN-like_spectrin-like_rpt"/>
</dbReference>
<comment type="function">
    <text evidence="30">Required for bundling actin filaments around the nucleus.</text>
</comment>
<dbReference type="GO" id="GO:0005882">
    <property type="term" value="C:intermediate filament"/>
    <property type="evidence" value="ECO:0007669"/>
    <property type="project" value="UniProtKB-KW"/>
</dbReference>
<dbReference type="FunFam" id="1.20.58.60:FF:000025">
    <property type="entry name" value="microtubule-actin cross-linking factor 1"/>
    <property type="match status" value="1"/>
</dbReference>
<keyword evidence="25" id="KW-0539">Nucleus</keyword>
<dbReference type="FunFam" id="1.20.58.60:FF:000010">
    <property type="entry name" value="plectin isoform X2"/>
    <property type="match status" value="1"/>
</dbReference>
<feature type="coiled-coil region" evidence="36">
    <location>
        <begin position="5352"/>
        <end position="5421"/>
    </location>
</feature>
<keyword evidence="22" id="KW-0514">Muscle protein</keyword>
<comment type="subcellular location">
    <subcellularLocation>
        <location evidence="1">Cell membrane</location>
        <topology evidence="1">Lipid-anchor</topology>
    </subcellularLocation>
    <subcellularLocation>
        <location evidence="5">Cell projection</location>
        <location evidence="5">Axon</location>
    </subcellularLocation>
    <subcellularLocation>
        <location evidence="7">Cytoplasm</location>
        <location evidence="7">Cell cortex</location>
    </subcellularLocation>
    <subcellularLocation>
        <location evidence="6">Cytoplasm</location>
        <location evidence="6">Cytoskeleton</location>
        <location evidence="6">Stress fiber</location>
    </subcellularLocation>
    <subcellularLocation>
        <location evidence="31">Cytoplasm</location>
        <location evidence="31">Myofibril</location>
        <location evidence="31">Sarcomere</location>
        <location evidence="31">H zone</location>
    </subcellularLocation>
    <subcellularLocation>
        <location evidence="2">Cytoplasm</location>
        <location evidence="2">Myofibril</location>
        <location evidence="2">Sarcomere</location>
        <location evidence="2">Z line</location>
    </subcellularLocation>
    <subcellularLocation>
        <location evidence="4">Endoplasmic reticulum membrane</location>
        <topology evidence="4">Single-pass membrane protein</topology>
    </subcellularLocation>
    <subcellularLocation>
        <location evidence="3">Nucleus envelope</location>
    </subcellularLocation>
</comment>
<dbReference type="FunFam" id="1.20.58.60:FF:000009">
    <property type="entry name" value="dystonin isoform X1"/>
    <property type="match status" value="1"/>
</dbReference>
<evidence type="ECO:0000256" key="9">
    <source>
        <dbReference type="ARBA" id="ARBA00022490"/>
    </source>
</evidence>
<dbReference type="SUPFAM" id="SSF47576">
    <property type="entry name" value="Calponin-homology domain, CH-domain"/>
    <property type="match status" value="1"/>
</dbReference>
<dbReference type="SUPFAM" id="SSF47473">
    <property type="entry name" value="EF-hand"/>
    <property type="match status" value="1"/>
</dbReference>
<dbReference type="Gene3D" id="1.10.238.10">
    <property type="entry name" value="EF-hand"/>
    <property type="match status" value="1"/>
</dbReference>
<feature type="region of interest" description="Disordered" evidence="37">
    <location>
        <begin position="7655"/>
        <end position="7746"/>
    </location>
</feature>
<dbReference type="Pfam" id="PF00307">
    <property type="entry name" value="CH"/>
    <property type="match status" value="2"/>
</dbReference>
<feature type="coiled-coil region" evidence="36">
    <location>
        <begin position="7099"/>
        <end position="7126"/>
    </location>
</feature>
<evidence type="ECO:0000259" key="40">
    <source>
        <dbReference type="PROSITE" id="PS51460"/>
    </source>
</evidence>
<evidence type="ECO:0000313" key="42">
    <source>
        <dbReference type="Proteomes" id="UP000694545"/>
    </source>
</evidence>
<dbReference type="FunFam" id="1.20.58.60:FF:000122">
    <property type="entry name" value="dystonin isoform X1"/>
    <property type="match status" value="1"/>
</dbReference>
<evidence type="ECO:0000256" key="35">
    <source>
        <dbReference type="ARBA" id="ARBA00077918"/>
    </source>
</evidence>
<dbReference type="InterPro" id="IPR002017">
    <property type="entry name" value="Spectrin_repeat"/>
</dbReference>
<evidence type="ECO:0000256" key="4">
    <source>
        <dbReference type="ARBA" id="ARBA00004389"/>
    </source>
</evidence>
<dbReference type="InterPro" id="IPR018247">
    <property type="entry name" value="EF_Hand_1_Ca_BS"/>
</dbReference>
<feature type="coiled-coil region" evidence="36">
    <location>
        <begin position="6447"/>
        <end position="6488"/>
    </location>
</feature>
<dbReference type="FunFam" id="1.20.58.60:FF:000008">
    <property type="entry name" value="microtubule-actin cross-linking factor 1"/>
    <property type="match status" value="2"/>
</dbReference>
<dbReference type="FunFam" id="1.20.58.60:FF:000094">
    <property type="entry name" value="dystonin isoform X2"/>
    <property type="match status" value="1"/>
</dbReference>
<feature type="compositionally biased region" description="Polar residues" evidence="37">
    <location>
        <begin position="7564"/>
        <end position="7579"/>
    </location>
</feature>
<dbReference type="PROSITE" id="PS51460">
    <property type="entry name" value="GAR"/>
    <property type="match status" value="1"/>
</dbReference>
<dbReference type="SUPFAM" id="SSF75399">
    <property type="entry name" value="Plakin repeat"/>
    <property type="match status" value="2"/>
</dbReference>
<evidence type="ECO:0000256" key="16">
    <source>
        <dbReference type="ARBA" id="ARBA00022824"/>
    </source>
</evidence>
<dbReference type="GO" id="GO:0042060">
    <property type="term" value="P:wound healing"/>
    <property type="evidence" value="ECO:0007669"/>
    <property type="project" value="TreeGrafter"/>
</dbReference>
<evidence type="ECO:0000313" key="41">
    <source>
        <dbReference type="Ensembl" id="ENSVKKP00000029051.1"/>
    </source>
</evidence>
<dbReference type="InterPro" id="IPR043197">
    <property type="entry name" value="Plakin"/>
</dbReference>
<dbReference type="GO" id="GO:0005789">
    <property type="term" value="C:endoplasmic reticulum membrane"/>
    <property type="evidence" value="ECO:0007669"/>
    <property type="project" value="UniProtKB-SubCell"/>
</dbReference>
<feature type="compositionally biased region" description="Basic and acidic residues" evidence="37">
    <location>
        <begin position="2875"/>
        <end position="2892"/>
    </location>
</feature>
<feature type="region of interest" description="Disordered" evidence="37">
    <location>
        <begin position="3244"/>
        <end position="3276"/>
    </location>
</feature>
<evidence type="ECO:0000256" key="21">
    <source>
        <dbReference type="ARBA" id="ARBA00023139"/>
    </source>
</evidence>
<feature type="domain" description="Calponin-homology (CH)" evidence="38">
    <location>
        <begin position="358"/>
        <end position="462"/>
    </location>
</feature>
<keyword evidence="9" id="KW-0963">Cytoplasm</keyword>
<evidence type="ECO:0000256" key="8">
    <source>
        <dbReference type="ARBA" id="ARBA00022475"/>
    </source>
</evidence>
<dbReference type="FunFam" id="1.20.58.60:FF:000085">
    <property type="entry name" value="dystonin isoform X2"/>
    <property type="match status" value="1"/>
</dbReference>
<keyword evidence="10" id="KW-1017">Isopeptide bond</keyword>
<dbReference type="Pfam" id="PF18373">
    <property type="entry name" value="Spectrin_2"/>
    <property type="match status" value="1"/>
</dbReference>
<feature type="coiled-coil region" evidence="36">
    <location>
        <begin position="1399"/>
        <end position="1426"/>
    </location>
</feature>
<dbReference type="FunFam" id="1.20.58.60:FF:000052">
    <property type="entry name" value="dystonin isoform X2"/>
    <property type="match status" value="1"/>
</dbReference>
<dbReference type="Gene3D" id="1.20.58.1060">
    <property type="match status" value="1"/>
</dbReference>
<dbReference type="CDD" id="cd00051">
    <property type="entry name" value="EFh"/>
    <property type="match status" value="1"/>
</dbReference>
<dbReference type="FunFam" id="1.10.238.10:FF:000013">
    <property type="entry name" value="Microtubule-actin cross-linking factor 1"/>
    <property type="match status" value="1"/>
</dbReference>
<dbReference type="Proteomes" id="UP000694545">
    <property type="component" value="Unplaced"/>
</dbReference>
<dbReference type="Pfam" id="PF13499">
    <property type="entry name" value="EF-hand_7"/>
    <property type="match status" value="1"/>
</dbReference>
<feature type="coiled-coil region" evidence="36">
    <location>
        <begin position="4921"/>
        <end position="4978"/>
    </location>
</feature>
<evidence type="ECO:0000256" key="32">
    <source>
        <dbReference type="ARBA" id="ARBA00072808"/>
    </source>
</evidence>
<dbReference type="InterPro" id="IPR041573">
    <property type="entry name" value="Desmoplakin_Spectrin-like"/>
</dbReference>
<evidence type="ECO:0000256" key="1">
    <source>
        <dbReference type="ARBA" id="ARBA00004193"/>
    </source>
</evidence>
<evidence type="ECO:0000256" key="15">
    <source>
        <dbReference type="ARBA" id="ARBA00022754"/>
    </source>
</evidence>
<evidence type="ECO:0000259" key="38">
    <source>
        <dbReference type="PROSITE" id="PS50021"/>
    </source>
</evidence>
<dbReference type="FunFam" id="1.20.58.60:FF:000012">
    <property type="entry name" value="Microtubule-actin cross-linking factor 1"/>
    <property type="match status" value="1"/>
</dbReference>
<feature type="compositionally biased region" description="Polar residues" evidence="37">
    <location>
        <begin position="7506"/>
        <end position="7517"/>
    </location>
</feature>
<dbReference type="FunFam" id="1.20.58.60:FF:000114">
    <property type="entry name" value="dystonin isoform X1"/>
    <property type="match status" value="1"/>
</dbReference>
<dbReference type="SMART" id="SM00150">
    <property type="entry name" value="SPEC"/>
    <property type="match status" value="32"/>
</dbReference>
<evidence type="ECO:0000256" key="20">
    <source>
        <dbReference type="ARBA" id="ARBA00023136"/>
    </source>
</evidence>
<dbReference type="SMART" id="SM00033">
    <property type="entry name" value="CH"/>
    <property type="match status" value="2"/>
</dbReference>
<dbReference type="SMART" id="SM00054">
    <property type="entry name" value="EFh"/>
    <property type="match status" value="2"/>
</dbReference>
<keyword evidence="15" id="KW-0403">Intermediate filament</keyword>
<evidence type="ECO:0000256" key="36">
    <source>
        <dbReference type="SAM" id="Coils"/>
    </source>
</evidence>
<keyword evidence="36" id="KW-0175">Coiled coil</keyword>
<feature type="domain" description="GAR" evidence="40">
    <location>
        <begin position="7417"/>
        <end position="7495"/>
    </location>
</feature>
<dbReference type="GO" id="GO:0005509">
    <property type="term" value="F:calcium ion binding"/>
    <property type="evidence" value="ECO:0007669"/>
    <property type="project" value="InterPro"/>
</dbReference>
<keyword evidence="42" id="KW-1185">Reference proteome</keyword>
<dbReference type="FunFam" id="1.10.418.10:FF:000002">
    <property type="entry name" value="Microtubule-actin cross-linking factor 1"/>
    <property type="match status" value="1"/>
</dbReference>
<feature type="coiled-coil region" evidence="36">
    <location>
        <begin position="941"/>
        <end position="968"/>
    </location>
</feature>
<feature type="region of interest" description="Disordered" evidence="37">
    <location>
        <begin position="7500"/>
        <end position="7524"/>
    </location>
</feature>
<evidence type="ECO:0000256" key="7">
    <source>
        <dbReference type="ARBA" id="ARBA00004544"/>
    </source>
</evidence>
<evidence type="ECO:0000256" key="13">
    <source>
        <dbReference type="ARBA" id="ARBA00022723"/>
    </source>
</evidence>
<feature type="coiled-coil region" evidence="36">
    <location>
        <begin position="4457"/>
        <end position="4517"/>
    </location>
</feature>
<feature type="compositionally biased region" description="Low complexity" evidence="37">
    <location>
        <begin position="7554"/>
        <end position="7563"/>
    </location>
</feature>
<dbReference type="FunFam" id="1.20.58.60:FF:000014">
    <property type="entry name" value="microtubule-actin cross-linking factor 1"/>
    <property type="match status" value="1"/>
</dbReference>
<evidence type="ECO:0000256" key="2">
    <source>
        <dbReference type="ARBA" id="ARBA00004216"/>
    </source>
</evidence>
<feature type="compositionally biased region" description="Polar residues" evidence="37">
    <location>
        <begin position="7269"/>
        <end position="7278"/>
    </location>
</feature>
<dbReference type="Gene3D" id="3.30.920.20">
    <property type="entry name" value="Gas2-like domain"/>
    <property type="match status" value="1"/>
</dbReference>
<feature type="compositionally biased region" description="Low complexity" evidence="37">
    <location>
        <begin position="3484"/>
        <end position="3493"/>
    </location>
</feature>
<evidence type="ECO:0000256" key="26">
    <source>
        <dbReference type="ARBA" id="ARBA00023273"/>
    </source>
</evidence>
<dbReference type="FunFam" id="1.20.58.60:FF:000001">
    <property type="entry name" value="Microtubule-actin cross-linking factor 1"/>
    <property type="match status" value="3"/>
</dbReference>
<feature type="domain" description="EF-hand" evidence="39">
    <location>
        <begin position="7341"/>
        <end position="7376"/>
    </location>
</feature>
<dbReference type="PROSITE" id="PS50222">
    <property type="entry name" value="EF_HAND_2"/>
    <property type="match status" value="2"/>
</dbReference>
<dbReference type="FunFam" id="1.20.58.60:FF:000021">
    <property type="entry name" value="Microtubule-actin cross-linking factor 1"/>
    <property type="match status" value="1"/>
</dbReference>
<feature type="compositionally biased region" description="Polar residues" evidence="37">
    <location>
        <begin position="127"/>
        <end position="144"/>
    </location>
</feature>
<feature type="domain" description="EF-hand" evidence="39">
    <location>
        <begin position="7377"/>
        <end position="7412"/>
    </location>
</feature>
<dbReference type="InterPro" id="IPR041615">
    <property type="entry name" value="Desmoplakin_SH3"/>
</dbReference>
<feature type="region of interest" description="Disordered" evidence="37">
    <location>
        <begin position="124"/>
        <end position="187"/>
    </location>
</feature>
<dbReference type="Pfam" id="PF00681">
    <property type="entry name" value="Plectin"/>
    <property type="match status" value="3"/>
</dbReference>
<feature type="coiled-coil region" evidence="36">
    <location>
        <begin position="5142"/>
        <end position="5236"/>
    </location>
</feature>
<dbReference type="SMART" id="SM00250">
    <property type="entry name" value="PLEC"/>
    <property type="match status" value="8"/>
</dbReference>
<keyword evidence="16" id="KW-0256">Endoplasmic reticulum</keyword>
<keyword evidence="8" id="KW-1003">Cell membrane</keyword>
<evidence type="ECO:0000256" key="14">
    <source>
        <dbReference type="ARBA" id="ARBA00022737"/>
    </source>
</evidence>
<dbReference type="FunFam" id="3.90.1290.10:FF:000013">
    <property type="entry name" value="dystonin isoform X7"/>
    <property type="match status" value="1"/>
</dbReference>
<feature type="compositionally biased region" description="Polar residues" evidence="37">
    <location>
        <begin position="7694"/>
        <end position="7723"/>
    </location>
</feature>
<dbReference type="FunFam" id="2.30.30.40:FF:000011">
    <property type="entry name" value="Microtubule-actin cross-linking factor 1"/>
    <property type="match status" value="1"/>
</dbReference>
<keyword evidence="17" id="KW-0106">Calcium</keyword>
<dbReference type="Gene3D" id="2.30.30.40">
    <property type="entry name" value="SH3 Domains"/>
    <property type="match status" value="1"/>
</dbReference>
<dbReference type="Gene3D" id="1.10.418.10">
    <property type="entry name" value="Calponin-like domain"/>
    <property type="match status" value="2"/>
</dbReference>
<dbReference type="FunFam" id="1.20.58.60:FF:000016">
    <property type="entry name" value="Microtubule-actin cross-linking factor 1"/>
    <property type="match status" value="1"/>
</dbReference>
<feature type="coiled-coil region" evidence="36">
    <location>
        <begin position="4703"/>
        <end position="4730"/>
    </location>
</feature>
<dbReference type="FunFam" id="1.20.58.60:FF:000060">
    <property type="entry name" value="dystonin isoform X2"/>
    <property type="match status" value="1"/>
</dbReference>
<evidence type="ECO:0000256" key="10">
    <source>
        <dbReference type="ARBA" id="ARBA00022499"/>
    </source>
</evidence>
<evidence type="ECO:0000256" key="27">
    <source>
        <dbReference type="ARBA" id="ARBA00023288"/>
    </source>
</evidence>
<keyword evidence="12" id="KW-0812">Transmembrane</keyword>
<evidence type="ECO:0000259" key="39">
    <source>
        <dbReference type="PROSITE" id="PS50222"/>
    </source>
</evidence>
<dbReference type="Pfam" id="PF21097">
    <property type="entry name" value="SR_plectin_7"/>
    <property type="match status" value="1"/>
</dbReference>
<feature type="region of interest" description="Disordered" evidence="37">
    <location>
        <begin position="2679"/>
        <end position="2762"/>
    </location>
</feature>
<feature type="coiled-coil region" evidence="36">
    <location>
        <begin position="3813"/>
        <end position="3891"/>
    </location>
</feature>
<feature type="region of interest" description="Disordered" evidence="37">
    <location>
        <begin position="3475"/>
        <end position="3509"/>
    </location>
</feature>
<protein>
    <recommendedName>
        <fullName evidence="32">Dystonin</fullName>
    </recommendedName>
    <alternativeName>
        <fullName evidence="34">Bullous pemphigoid antigen 1</fullName>
    </alternativeName>
    <alternativeName>
        <fullName evidence="33">Dystonia musculorum protein</fullName>
    </alternativeName>
    <alternativeName>
        <fullName evidence="35">Hemidesmosomal plaque protein</fullName>
    </alternativeName>
</protein>
<feature type="coiled-coil region" evidence="36">
    <location>
        <begin position="5901"/>
        <end position="5928"/>
    </location>
</feature>
<dbReference type="FunFam" id="1.20.58.60:FF:000031">
    <property type="entry name" value="Microtubule-actin cross-linking factor 1"/>
    <property type="match status" value="1"/>
</dbReference>
<dbReference type="InterPro" id="IPR001715">
    <property type="entry name" value="CH_dom"/>
</dbReference>
<accession>A0A8D2LZ57</accession>
<feature type="coiled-coil region" evidence="36">
    <location>
        <begin position="1290"/>
        <end position="1320"/>
    </location>
</feature>
<dbReference type="Gene3D" id="3.90.1290.10">
    <property type="entry name" value="Plakin repeat"/>
    <property type="match status" value="3"/>
</dbReference>
<keyword evidence="20" id="KW-0472">Membrane</keyword>
<evidence type="ECO:0000256" key="34">
    <source>
        <dbReference type="ARBA" id="ARBA00077378"/>
    </source>
</evidence>
<evidence type="ECO:0000256" key="12">
    <source>
        <dbReference type="ARBA" id="ARBA00022692"/>
    </source>
</evidence>
<evidence type="ECO:0000256" key="37">
    <source>
        <dbReference type="SAM" id="MobiDB-lite"/>
    </source>
</evidence>
<evidence type="ECO:0000256" key="5">
    <source>
        <dbReference type="ARBA" id="ARBA00004489"/>
    </source>
</evidence>
<evidence type="ECO:0000256" key="31">
    <source>
        <dbReference type="ARBA" id="ARBA00060430"/>
    </source>
</evidence>
<evidence type="ECO:0000256" key="25">
    <source>
        <dbReference type="ARBA" id="ARBA00023242"/>
    </source>
</evidence>
<dbReference type="GO" id="GO:0001725">
    <property type="term" value="C:stress fiber"/>
    <property type="evidence" value="ECO:0007669"/>
    <property type="project" value="UniProtKB-SubCell"/>
</dbReference>
<dbReference type="PROSITE" id="PS00018">
    <property type="entry name" value="EF_HAND_1"/>
    <property type="match status" value="2"/>
</dbReference>
<dbReference type="GO" id="GO:0005938">
    <property type="term" value="C:cell cortex"/>
    <property type="evidence" value="ECO:0007669"/>
    <property type="project" value="UniProtKB-SubCell"/>
</dbReference>
<dbReference type="InterPro" id="IPR003108">
    <property type="entry name" value="GAR_dom"/>
</dbReference>
<dbReference type="FunFam" id="1.20.58.60:FF:000077">
    <property type="entry name" value="dystonin isoform X1"/>
    <property type="match status" value="1"/>
</dbReference>
<evidence type="ECO:0000256" key="33">
    <source>
        <dbReference type="ARBA" id="ARBA00075126"/>
    </source>
</evidence>
<keyword evidence="21" id="KW-0564">Palmitate</keyword>
<evidence type="ECO:0000256" key="30">
    <source>
        <dbReference type="ARBA" id="ARBA00057123"/>
    </source>
</evidence>
<feature type="region of interest" description="Disordered" evidence="37">
    <location>
        <begin position="2920"/>
        <end position="2944"/>
    </location>
</feature>
<dbReference type="GO" id="GO:0031673">
    <property type="term" value="C:H zone"/>
    <property type="evidence" value="ECO:0007669"/>
    <property type="project" value="UniProtKB-SubCell"/>
</dbReference>
<dbReference type="GO" id="GO:0030424">
    <property type="term" value="C:axon"/>
    <property type="evidence" value="ECO:0007669"/>
    <property type="project" value="UniProtKB-SubCell"/>
</dbReference>
<evidence type="ECO:0000256" key="17">
    <source>
        <dbReference type="ARBA" id="ARBA00022837"/>
    </source>
</evidence>
<dbReference type="InterPro" id="IPR036534">
    <property type="entry name" value="GAR_dom_sf"/>
</dbReference>
<dbReference type="GO" id="GO:0045104">
    <property type="term" value="P:intermediate filament cytoskeleton organization"/>
    <property type="evidence" value="ECO:0007669"/>
    <property type="project" value="InterPro"/>
</dbReference>
<dbReference type="GO" id="GO:0005198">
    <property type="term" value="F:structural molecule activity"/>
    <property type="evidence" value="ECO:0007669"/>
    <property type="project" value="TreeGrafter"/>
</dbReference>
<dbReference type="GO" id="GO:0005886">
    <property type="term" value="C:plasma membrane"/>
    <property type="evidence" value="ECO:0007669"/>
    <property type="project" value="UniProtKB-SubCell"/>
</dbReference>
<name>A0A8D2LZ57_VARKO</name>
<evidence type="ECO:0000256" key="29">
    <source>
        <dbReference type="ARBA" id="ARBA00055817"/>
    </source>
</evidence>
<evidence type="ECO:0000256" key="24">
    <source>
        <dbReference type="ARBA" id="ARBA00023212"/>
    </source>
</evidence>
<dbReference type="PROSITE" id="PS00020">
    <property type="entry name" value="ACTININ_2"/>
    <property type="match status" value="1"/>
</dbReference>
<keyword evidence="13" id="KW-0479">Metal-binding</keyword>
<comment type="function">
    <text evidence="28">Cytoskeletal linker protein. Acts as an integrator of intermediate filaments, actin and microtubule cytoskeleton networks. Required for anchoring either intermediate filaments to the actin cytoskeleton in neural and muscle cells or keratin-containing intermediate filaments to hemidesmosomes in epithelial cells. The proteins may self-aggregate to form filaments or a two-dimensional mesh. Regulates the organization and stability of the microtubule network of sensory neurons to allow axonal transport. Mediates docking of the dynein/dynactin motor complex to vesicle cargos for retrograde axonal transport through its interaction with TMEM108 and DCTN1.</text>
</comment>
<dbReference type="CDD" id="cd00176">
    <property type="entry name" value="SPEC"/>
    <property type="match status" value="19"/>
</dbReference>
<dbReference type="FunFam" id="1.20.58.60:FF:000093">
    <property type="entry name" value="dystonin isoform X1"/>
    <property type="match status" value="1"/>
</dbReference>
<dbReference type="InterPro" id="IPR011992">
    <property type="entry name" value="EF-hand-dom_pair"/>
</dbReference>
<dbReference type="GO" id="GO:0030018">
    <property type="term" value="C:Z disc"/>
    <property type="evidence" value="ECO:0007669"/>
    <property type="project" value="UniProtKB-SubCell"/>
</dbReference>
<dbReference type="InterPro" id="IPR002048">
    <property type="entry name" value="EF_hand_dom"/>
</dbReference>
<dbReference type="InterPro" id="IPR035915">
    <property type="entry name" value="Plakin_repeat_sf"/>
</dbReference>
<dbReference type="OMA" id="QGHSNKN"/>
<reference evidence="41" key="2">
    <citation type="submission" date="2025-09" db="UniProtKB">
        <authorList>
            <consortium name="Ensembl"/>
        </authorList>
    </citation>
    <scope>IDENTIFICATION</scope>
</reference>
<dbReference type="Gene3D" id="1.20.58.60">
    <property type="match status" value="31"/>
</dbReference>
<dbReference type="PROSITE" id="PS00019">
    <property type="entry name" value="ACTININ_1"/>
    <property type="match status" value="1"/>
</dbReference>
<dbReference type="Pfam" id="PF21019">
    <property type="entry name" value="Spectrin_3"/>
    <property type="match status" value="1"/>
</dbReference>
<dbReference type="InterPro" id="IPR036872">
    <property type="entry name" value="CH_dom_sf"/>
</dbReference>
<proteinExistence type="predicted"/>
<feature type="compositionally biased region" description="Basic and acidic residues" evidence="37">
    <location>
        <begin position="2242"/>
        <end position="2260"/>
    </location>
</feature>
<feature type="region of interest" description="Disordered" evidence="37">
    <location>
        <begin position="7254"/>
        <end position="7278"/>
    </location>
</feature>
<dbReference type="InterPro" id="IPR001101">
    <property type="entry name" value="Plectin_repeat"/>
</dbReference>
<dbReference type="GO" id="GO:0000226">
    <property type="term" value="P:microtubule cytoskeleton organization"/>
    <property type="evidence" value="ECO:0007669"/>
    <property type="project" value="UniProtKB-ARBA"/>
</dbReference>
<dbReference type="InterPro" id="IPR018159">
    <property type="entry name" value="Spectrin/alpha-actinin"/>
</dbReference>